<name>A0A0F8WL50_9ZZZZ</name>
<evidence type="ECO:0000313" key="1">
    <source>
        <dbReference type="EMBL" id="KKK48940.1"/>
    </source>
</evidence>
<organism evidence="1">
    <name type="scientific">marine sediment metagenome</name>
    <dbReference type="NCBI Taxonomy" id="412755"/>
    <lineage>
        <taxon>unclassified sequences</taxon>
        <taxon>metagenomes</taxon>
        <taxon>ecological metagenomes</taxon>
    </lineage>
</organism>
<gene>
    <name evidence="1" type="ORF">LCGC14_3140070</name>
</gene>
<feature type="non-terminal residue" evidence="1">
    <location>
        <position position="1"/>
    </location>
</feature>
<comment type="caution">
    <text evidence="1">The sequence shown here is derived from an EMBL/GenBank/DDBJ whole genome shotgun (WGS) entry which is preliminary data.</text>
</comment>
<accession>A0A0F8WL50</accession>
<proteinExistence type="predicted"/>
<dbReference type="EMBL" id="LAZR01068811">
    <property type="protein sequence ID" value="KKK48940.1"/>
    <property type="molecule type" value="Genomic_DNA"/>
</dbReference>
<reference evidence="1" key="1">
    <citation type="journal article" date="2015" name="Nature">
        <title>Complex archaea that bridge the gap between prokaryotes and eukaryotes.</title>
        <authorList>
            <person name="Spang A."/>
            <person name="Saw J.H."/>
            <person name="Jorgensen S.L."/>
            <person name="Zaremba-Niedzwiedzka K."/>
            <person name="Martijn J."/>
            <person name="Lind A.E."/>
            <person name="van Eijk R."/>
            <person name="Schleper C."/>
            <person name="Guy L."/>
            <person name="Ettema T.J."/>
        </authorList>
    </citation>
    <scope>NUCLEOTIDE SEQUENCE</scope>
</reference>
<dbReference type="AlphaFoldDB" id="A0A0F8WL50"/>
<sequence length="110" mass="12983">WAQERFLLANETFYNLLRKAADWLPIDFSGVPSERLEDAYNRYHRGPKGQFRLNLRFQNPDLEQFLIDRGEVTTRVTKDQTGKVTTTDTRRERAVRGGERISKKLKELLK</sequence>
<protein>
    <submittedName>
        <fullName evidence="1">Uncharacterized protein</fullName>
    </submittedName>
</protein>